<proteinExistence type="predicted"/>
<gene>
    <name evidence="5" type="ORF">MNOR_LOCUS9187</name>
</gene>
<dbReference type="EC" id="3.4.24.-" evidence="2"/>
<dbReference type="SUPFAM" id="SSF55486">
    <property type="entry name" value="Metalloproteases ('zincins'), catalytic domain"/>
    <property type="match status" value="1"/>
</dbReference>
<feature type="domain" description="Chitin-binding type-2" evidence="3">
    <location>
        <begin position="268"/>
        <end position="325"/>
    </location>
</feature>
<feature type="chain" id="PRO_5043087198" description="Metalloendopeptidase" evidence="2">
    <location>
        <begin position="20"/>
        <end position="329"/>
    </location>
</feature>
<dbReference type="InterPro" id="IPR036508">
    <property type="entry name" value="Chitin-bd_dom_sf"/>
</dbReference>
<accession>A0AAV2Q7R5</accession>
<sequence length="329" mass="36847">MIKGICCVILAVLPYIVMCNPGDMRFEIEAVAVDEFSQFSEGDLVADNEGYIMSSLDGNTKISQWDNARIWPGAKVPYKIFDVEDDEEAYYLTMYAIDAMNAVGCVQFVNETDPKEDYLNIVLGDSLSSQLGNQRTGAQNLSITRIENWPNAGLNSGSIMHEFMHSLGFGHEHNRPDRDTYVEIHPDNLINSDNEPYFFKYIPNGDFNTENLLDYDVHSLMHATSFIKTLAVDPQDPVITGKNDNGYLGQRNDLTDLDKERMKITYSCGVCTGDNNDAIFRYPGDCKKYYICDHGKPTTMTCGAGLHINTKSGACDWPKDAGCTEFSTY</sequence>
<feature type="domain" description="Peptidase M12A" evidence="4">
    <location>
        <begin position="60"/>
        <end position="269"/>
    </location>
</feature>
<dbReference type="GO" id="GO:0008270">
    <property type="term" value="F:zinc ion binding"/>
    <property type="evidence" value="ECO:0007669"/>
    <property type="project" value="UniProtKB-UniRule"/>
</dbReference>
<evidence type="ECO:0000259" key="3">
    <source>
        <dbReference type="PROSITE" id="PS50940"/>
    </source>
</evidence>
<comment type="caution">
    <text evidence="5">The sequence shown here is derived from an EMBL/GenBank/DDBJ whole genome shotgun (WGS) entry which is preliminary data.</text>
</comment>
<dbReference type="InterPro" id="IPR024079">
    <property type="entry name" value="MetalloPept_cat_dom_sf"/>
</dbReference>
<dbReference type="GO" id="GO:0004222">
    <property type="term" value="F:metalloendopeptidase activity"/>
    <property type="evidence" value="ECO:0007669"/>
    <property type="project" value="UniProtKB-UniRule"/>
</dbReference>
<evidence type="ECO:0000259" key="4">
    <source>
        <dbReference type="PROSITE" id="PS51864"/>
    </source>
</evidence>
<dbReference type="AlphaFoldDB" id="A0AAV2Q7R5"/>
<dbReference type="EMBL" id="CAXKWB010004390">
    <property type="protein sequence ID" value="CAL4073653.1"/>
    <property type="molecule type" value="Genomic_DNA"/>
</dbReference>
<keyword evidence="1 2" id="KW-0862">Zinc</keyword>
<dbReference type="PANTHER" id="PTHR10127">
    <property type="entry name" value="DISCOIDIN, CUB, EGF, LAMININ , AND ZINC METALLOPROTEASE DOMAIN CONTAINING"/>
    <property type="match status" value="1"/>
</dbReference>
<dbReference type="PROSITE" id="PS50940">
    <property type="entry name" value="CHIT_BIND_II"/>
    <property type="match status" value="1"/>
</dbReference>
<feature type="active site" evidence="1">
    <location>
        <position position="162"/>
    </location>
</feature>
<dbReference type="Gene3D" id="3.40.390.10">
    <property type="entry name" value="Collagenase (Catalytic Domain)"/>
    <property type="match status" value="1"/>
</dbReference>
<dbReference type="Gene3D" id="2.170.140.10">
    <property type="entry name" value="Chitin binding domain"/>
    <property type="match status" value="1"/>
</dbReference>
<feature type="binding site" evidence="1">
    <location>
        <position position="161"/>
    </location>
    <ligand>
        <name>Zn(2+)</name>
        <dbReference type="ChEBI" id="CHEBI:29105"/>
        <note>catalytic</note>
    </ligand>
</feature>
<dbReference type="PANTHER" id="PTHR10127:SF883">
    <property type="entry name" value="ZINC METALLOPROTEINASE NAS-8"/>
    <property type="match status" value="1"/>
</dbReference>
<evidence type="ECO:0000256" key="1">
    <source>
        <dbReference type="PROSITE-ProRule" id="PRU01211"/>
    </source>
</evidence>
<dbReference type="PRINTS" id="PR00480">
    <property type="entry name" value="ASTACIN"/>
</dbReference>
<dbReference type="Proteomes" id="UP001497623">
    <property type="component" value="Unassembled WGS sequence"/>
</dbReference>
<dbReference type="InterPro" id="IPR006026">
    <property type="entry name" value="Peptidase_Metallo"/>
</dbReference>
<dbReference type="InterPro" id="IPR001506">
    <property type="entry name" value="Peptidase_M12A"/>
</dbReference>
<dbReference type="SUPFAM" id="SSF57625">
    <property type="entry name" value="Invertebrate chitin-binding proteins"/>
    <property type="match status" value="1"/>
</dbReference>
<evidence type="ECO:0000313" key="6">
    <source>
        <dbReference type="Proteomes" id="UP001497623"/>
    </source>
</evidence>
<organism evidence="5 6">
    <name type="scientific">Meganyctiphanes norvegica</name>
    <name type="common">Northern krill</name>
    <name type="synonym">Thysanopoda norvegica</name>
    <dbReference type="NCBI Taxonomy" id="48144"/>
    <lineage>
        <taxon>Eukaryota</taxon>
        <taxon>Metazoa</taxon>
        <taxon>Ecdysozoa</taxon>
        <taxon>Arthropoda</taxon>
        <taxon>Crustacea</taxon>
        <taxon>Multicrustacea</taxon>
        <taxon>Malacostraca</taxon>
        <taxon>Eumalacostraca</taxon>
        <taxon>Eucarida</taxon>
        <taxon>Euphausiacea</taxon>
        <taxon>Euphausiidae</taxon>
        <taxon>Meganyctiphanes</taxon>
    </lineage>
</organism>
<comment type="cofactor">
    <cofactor evidence="1 2">
        <name>Zn(2+)</name>
        <dbReference type="ChEBI" id="CHEBI:29105"/>
    </cofactor>
    <text evidence="1 2">Binds 1 zinc ion per subunit.</text>
</comment>
<evidence type="ECO:0000256" key="2">
    <source>
        <dbReference type="RuleBase" id="RU361183"/>
    </source>
</evidence>
<dbReference type="GO" id="GO:0006508">
    <property type="term" value="P:proteolysis"/>
    <property type="evidence" value="ECO:0007669"/>
    <property type="project" value="UniProtKB-KW"/>
</dbReference>
<keyword evidence="2" id="KW-0732">Signal</keyword>
<keyword evidence="1 2" id="KW-0378">Hydrolase</keyword>
<feature type="binding site" evidence="1">
    <location>
        <position position="171"/>
    </location>
    <ligand>
        <name>Zn(2+)</name>
        <dbReference type="ChEBI" id="CHEBI:29105"/>
        <note>catalytic</note>
    </ligand>
</feature>
<protein>
    <recommendedName>
        <fullName evidence="2">Metalloendopeptidase</fullName>
        <ecNumber evidence="2">3.4.24.-</ecNumber>
    </recommendedName>
</protein>
<reference evidence="5 6" key="1">
    <citation type="submission" date="2024-05" db="EMBL/GenBank/DDBJ databases">
        <authorList>
            <person name="Wallberg A."/>
        </authorList>
    </citation>
    <scope>NUCLEOTIDE SEQUENCE [LARGE SCALE GENOMIC DNA]</scope>
</reference>
<dbReference type="Pfam" id="PF01607">
    <property type="entry name" value="CBM_14"/>
    <property type="match status" value="1"/>
</dbReference>
<dbReference type="GO" id="GO:0005576">
    <property type="term" value="C:extracellular region"/>
    <property type="evidence" value="ECO:0007669"/>
    <property type="project" value="InterPro"/>
</dbReference>
<keyword evidence="1 2" id="KW-0482">Metalloprotease</keyword>
<dbReference type="Pfam" id="PF01400">
    <property type="entry name" value="Astacin"/>
    <property type="match status" value="1"/>
</dbReference>
<name>A0AAV2Q7R5_MEGNR</name>
<dbReference type="GO" id="GO:0008061">
    <property type="term" value="F:chitin binding"/>
    <property type="evidence" value="ECO:0007669"/>
    <property type="project" value="InterPro"/>
</dbReference>
<feature type="binding site" evidence="1">
    <location>
        <position position="165"/>
    </location>
    <ligand>
        <name>Zn(2+)</name>
        <dbReference type="ChEBI" id="CHEBI:29105"/>
        <note>catalytic</note>
    </ligand>
</feature>
<comment type="caution">
    <text evidence="1">Lacks conserved residue(s) required for the propagation of feature annotation.</text>
</comment>
<dbReference type="SMART" id="SM00235">
    <property type="entry name" value="ZnMc"/>
    <property type="match status" value="1"/>
</dbReference>
<evidence type="ECO:0000313" key="5">
    <source>
        <dbReference type="EMBL" id="CAL4073653.1"/>
    </source>
</evidence>
<dbReference type="SMART" id="SM00494">
    <property type="entry name" value="ChtBD2"/>
    <property type="match status" value="1"/>
</dbReference>
<dbReference type="PROSITE" id="PS51864">
    <property type="entry name" value="ASTACIN"/>
    <property type="match status" value="1"/>
</dbReference>
<dbReference type="InterPro" id="IPR002557">
    <property type="entry name" value="Chitin-bd_dom"/>
</dbReference>
<keyword evidence="1 2" id="KW-0479">Metal-binding</keyword>
<keyword evidence="1 2" id="KW-0645">Protease</keyword>
<feature type="signal peptide" evidence="2">
    <location>
        <begin position="1"/>
        <end position="19"/>
    </location>
</feature>
<keyword evidence="6" id="KW-1185">Reference proteome</keyword>